<organism evidence="2 3">
    <name type="scientific">Obba rivulosa</name>
    <dbReference type="NCBI Taxonomy" id="1052685"/>
    <lineage>
        <taxon>Eukaryota</taxon>
        <taxon>Fungi</taxon>
        <taxon>Dikarya</taxon>
        <taxon>Basidiomycota</taxon>
        <taxon>Agaricomycotina</taxon>
        <taxon>Agaricomycetes</taxon>
        <taxon>Polyporales</taxon>
        <taxon>Gelatoporiaceae</taxon>
        <taxon>Obba</taxon>
    </lineage>
</organism>
<keyword evidence="3" id="KW-1185">Reference proteome</keyword>
<reference evidence="2 3" key="1">
    <citation type="submission" date="2016-07" db="EMBL/GenBank/DDBJ databases">
        <title>Draft genome of the white-rot fungus Obba rivulosa 3A-2.</title>
        <authorList>
            <consortium name="DOE Joint Genome Institute"/>
            <person name="Miettinen O."/>
            <person name="Riley R."/>
            <person name="Acob R."/>
            <person name="Barry K."/>
            <person name="Cullen D."/>
            <person name="De Vries R."/>
            <person name="Hainaut M."/>
            <person name="Hatakka A."/>
            <person name="Henrissat B."/>
            <person name="Hilden K."/>
            <person name="Kuo R."/>
            <person name="Labutti K."/>
            <person name="Lipzen A."/>
            <person name="Makela M.R."/>
            <person name="Sandor L."/>
            <person name="Spatafora J.W."/>
            <person name="Grigoriev I.V."/>
            <person name="Hibbett D.S."/>
        </authorList>
    </citation>
    <scope>NUCLEOTIDE SEQUENCE [LARGE SCALE GENOMIC DNA]</scope>
    <source>
        <strain evidence="2 3">3A-2</strain>
    </source>
</reference>
<gene>
    <name evidence="2" type="ORF">OBBRIDRAFT_107051</name>
</gene>
<accession>A0A8E2AZ61</accession>
<evidence type="ECO:0000313" key="2">
    <source>
        <dbReference type="EMBL" id="OCH88155.1"/>
    </source>
</evidence>
<feature type="region of interest" description="Disordered" evidence="1">
    <location>
        <begin position="129"/>
        <end position="150"/>
    </location>
</feature>
<protein>
    <submittedName>
        <fullName evidence="2">Uncharacterized protein</fullName>
    </submittedName>
</protein>
<evidence type="ECO:0000313" key="3">
    <source>
        <dbReference type="Proteomes" id="UP000250043"/>
    </source>
</evidence>
<dbReference type="EMBL" id="KV722460">
    <property type="protein sequence ID" value="OCH88155.1"/>
    <property type="molecule type" value="Genomic_DNA"/>
</dbReference>
<dbReference type="Proteomes" id="UP000250043">
    <property type="component" value="Unassembled WGS sequence"/>
</dbReference>
<sequence length="150" mass="15581">MGAMGSIRKYSVSEQQPGVWVQGSVMLGWSGGGGSGRVVYRAASCVGHGGPKATEVEKLMPSSVSSNAAGGRLGAGGHRRRARAVRCTWQRARQRGETPGHAGAGDEERCLTIKGSARAAPVRIFLSSPSRMHSPVGHSALAYPPMLSPS</sequence>
<proteinExistence type="predicted"/>
<name>A0A8E2AZ61_9APHY</name>
<dbReference type="AlphaFoldDB" id="A0A8E2AZ61"/>
<evidence type="ECO:0000256" key="1">
    <source>
        <dbReference type="SAM" id="MobiDB-lite"/>
    </source>
</evidence>
<feature type="region of interest" description="Disordered" evidence="1">
    <location>
        <begin position="60"/>
        <end position="84"/>
    </location>
</feature>